<dbReference type="Proteomes" id="UP000050277">
    <property type="component" value="Unassembled WGS sequence"/>
</dbReference>
<evidence type="ECO:0000256" key="2">
    <source>
        <dbReference type="SAM" id="SignalP"/>
    </source>
</evidence>
<dbReference type="InterPro" id="IPR036465">
    <property type="entry name" value="vWFA_dom_sf"/>
</dbReference>
<keyword evidence="1" id="KW-1133">Transmembrane helix</keyword>
<dbReference type="STRING" id="70996.SE18_05720"/>
<dbReference type="SUPFAM" id="SSF53300">
    <property type="entry name" value="vWA-like"/>
    <property type="match status" value="1"/>
</dbReference>
<sequence length="396" mass="42362">MKTWILRCSLALLLLSPVLTYAQAAYEVKLTDAQLLDDRVVNFKMRVTNTATGQDVPPLETGDLAIYQDGQLLTDSQMVMNAITTDATHPTSHTIPFDSQNVLRASGATIGLVTDLSVALGDPFIGEVRAAAESWINLGNAVSPNDPESIGLFIPRSSNSQATRPANAPEFDRDHNKIIGVLRTEPPRDGATNLYGAVLEAVTATAAEAKKRGTDSYVIVFGDGSVTPDSAGLFSQIVDIANKNNTIIIAVGIGKPENLDKATNQLPNLASSTNGRYVAGGADIRPINMEQAYKALVKPVNRTGYDVAFVHTAPRDDKQHTFQVKVTIAGQTWESSTLPIPTDVLTTTSEFVPLSQIQKDYMLRGIPAAIILAAVTTALATATRRRPTRIDPGAGK</sequence>
<organism evidence="4 5">
    <name type="scientific">Herpetosiphon geysericola</name>
    <dbReference type="NCBI Taxonomy" id="70996"/>
    <lineage>
        <taxon>Bacteria</taxon>
        <taxon>Bacillati</taxon>
        <taxon>Chloroflexota</taxon>
        <taxon>Chloroflexia</taxon>
        <taxon>Herpetosiphonales</taxon>
        <taxon>Herpetosiphonaceae</taxon>
        <taxon>Herpetosiphon</taxon>
    </lineage>
</organism>
<feature type="chain" id="PRO_5006134047" description="VWFA domain-containing protein" evidence="2">
    <location>
        <begin position="25"/>
        <end position="396"/>
    </location>
</feature>
<evidence type="ECO:0000256" key="1">
    <source>
        <dbReference type="SAM" id="Phobius"/>
    </source>
</evidence>
<dbReference type="OrthoDB" id="142466at2"/>
<keyword evidence="1" id="KW-0812">Transmembrane</keyword>
<dbReference type="RefSeq" id="WP_054533467.1">
    <property type="nucleotide sequence ID" value="NZ_LGKP01000011.1"/>
</dbReference>
<dbReference type="AlphaFoldDB" id="A0A0P6YZC6"/>
<dbReference type="EMBL" id="LGKP01000011">
    <property type="protein sequence ID" value="KPL90580.1"/>
    <property type="molecule type" value="Genomic_DNA"/>
</dbReference>
<comment type="caution">
    <text evidence="4">The sequence shown here is derived from an EMBL/GenBank/DDBJ whole genome shotgun (WGS) entry which is preliminary data.</text>
</comment>
<proteinExistence type="predicted"/>
<feature type="transmembrane region" description="Helical" evidence="1">
    <location>
        <begin position="361"/>
        <end position="382"/>
    </location>
</feature>
<accession>A0A0P6YZC6</accession>
<evidence type="ECO:0000259" key="3">
    <source>
        <dbReference type="PROSITE" id="PS50234"/>
    </source>
</evidence>
<evidence type="ECO:0000313" key="5">
    <source>
        <dbReference type="Proteomes" id="UP000050277"/>
    </source>
</evidence>
<protein>
    <recommendedName>
        <fullName evidence="3">VWFA domain-containing protein</fullName>
    </recommendedName>
</protein>
<dbReference type="Pfam" id="PF13768">
    <property type="entry name" value="VWA_3"/>
    <property type="match status" value="1"/>
</dbReference>
<gene>
    <name evidence="4" type="ORF">SE18_05720</name>
</gene>
<dbReference type="InterPro" id="IPR002035">
    <property type="entry name" value="VWF_A"/>
</dbReference>
<name>A0A0P6YZC6_9CHLR</name>
<feature type="signal peptide" evidence="2">
    <location>
        <begin position="1"/>
        <end position="24"/>
    </location>
</feature>
<feature type="domain" description="VWFA" evidence="3">
    <location>
        <begin position="109"/>
        <end position="296"/>
    </location>
</feature>
<reference evidence="4 5" key="1">
    <citation type="submission" date="2015-07" db="EMBL/GenBank/DDBJ databases">
        <title>Whole genome sequence of Herpetosiphon geysericola DSM 7119.</title>
        <authorList>
            <person name="Hemp J."/>
            <person name="Ward L.M."/>
            <person name="Pace L.A."/>
            <person name="Fischer W.W."/>
        </authorList>
    </citation>
    <scope>NUCLEOTIDE SEQUENCE [LARGE SCALE GENOMIC DNA]</scope>
    <source>
        <strain evidence="4 5">DSM 7119</strain>
    </source>
</reference>
<keyword evidence="2" id="KW-0732">Signal</keyword>
<dbReference type="Gene3D" id="3.40.50.410">
    <property type="entry name" value="von Willebrand factor, type A domain"/>
    <property type="match status" value="1"/>
</dbReference>
<keyword evidence="5" id="KW-1185">Reference proteome</keyword>
<dbReference type="PROSITE" id="PS50234">
    <property type="entry name" value="VWFA"/>
    <property type="match status" value="1"/>
</dbReference>
<evidence type="ECO:0000313" key="4">
    <source>
        <dbReference type="EMBL" id="KPL90580.1"/>
    </source>
</evidence>
<keyword evidence="1" id="KW-0472">Membrane</keyword>